<proteinExistence type="predicted"/>
<sequence>MPPARKVSCSQRQSRRRIGAALSSLNFVDVKRSNNITRFRPQQISRSTAVNSENSRLRSQDHKINVPPYMLNRFLHNIPPVEVSPQDASGILLRDEKLSCCSSKGAEVDIFPGRDHIIIHGFDQSCFPVDNRENLNVIGDDSSIATVDRLSHESKSTSVPEDKYVGDQIHESETPCDASDSSISFNEPNPCLASQASSNYASSQNHSALRTYTF</sequence>
<reference evidence="1" key="1">
    <citation type="submission" date="2023-04" db="EMBL/GenBank/DDBJ databases">
        <title>A chromosome-level genome assembly of the parasitoid wasp Eretmocerus hayati.</title>
        <authorList>
            <person name="Zhong Y."/>
            <person name="Liu S."/>
            <person name="Liu Y."/>
        </authorList>
    </citation>
    <scope>NUCLEOTIDE SEQUENCE</scope>
    <source>
        <strain evidence="1">ZJU_SS_LIU_2023</strain>
    </source>
</reference>
<dbReference type="EMBL" id="CM056742">
    <property type="protein sequence ID" value="KAJ8677947.1"/>
    <property type="molecule type" value="Genomic_DNA"/>
</dbReference>
<organism evidence="1 2">
    <name type="scientific">Eretmocerus hayati</name>
    <dbReference type="NCBI Taxonomy" id="131215"/>
    <lineage>
        <taxon>Eukaryota</taxon>
        <taxon>Metazoa</taxon>
        <taxon>Ecdysozoa</taxon>
        <taxon>Arthropoda</taxon>
        <taxon>Hexapoda</taxon>
        <taxon>Insecta</taxon>
        <taxon>Pterygota</taxon>
        <taxon>Neoptera</taxon>
        <taxon>Endopterygota</taxon>
        <taxon>Hymenoptera</taxon>
        <taxon>Apocrita</taxon>
        <taxon>Proctotrupomorpha</taxon>
        <taxon>Chalcidoidea</taxon>
        <taxon>Aphelinidae</taxon>
        <taxon>Aphelininae</taxon>
        <taxon>Eretmocerus</taxon>
    </lineage>
</organism>
<comment type="caution">
    <text evidence="1">The sequence shown here is derived from an EMBL/GenBank/DDBJ whole genome shotgun (WGS) entry which is preliminary data.</text>
</comment>
<dbReference type="Proteomes" id="UP001239111">
    <property type="component" value="Chromosome 2"/>
</dbReference>
<keyword evidence="2" id="KW-1185">Reference proteome</keyword>
<evidence type="ECO:0000313" key="2">
    <source>
        <dbReference type="Proteomes" id="UP001239111"/>
    </source>
</evidence>
<name>A0ACC2P3I1_9HYME</name>
<gene>
    <name evidence="1" type="ORF">QAD02_013734</name>
</gene>
<protein>
    <submittedName>
        <fullName evidence="1">Uncharacterized protein</fullName>
    </submittedName>
</protein>
<evidence type="ECO:0000313" key="1">
    <source>
        <dbReference type="EMBL" id="KAJ8677947.1"/>
    </source>
</evidence>
<accession>A0ACC2P3I1</accession>